<protein>
    <submittedName>
        <fullName evidence="6">Putative hydroxyindole O-methyltransferase</fullName>
    </submittedName>
</protein>
<dbReference type="EMBL" id="CP001275">
    <property type="protein sequence ID" value="ACM04768.1"/>
    <property type="molecule type" value="Genomic_DNA"/>
</dbReference>
<feature type="domain" description="O-methyltransferase dimerisation" evidence="5">
    <location>
        <begin position="12"/>
        <end position="85"/>
    </location>
</feature>
<evidence type="ECO:0000256" key="3">
    <source>
        <dbReference type="ARBA" id="ARBA00022691"/>
    </source>
</evidence>
<organism evidence="6 7">
    <name type="scientific">Thermomicrobium roseum (strain ATCC 27502 / DSM 5159 / P-2)</name>
    <dbReference type="NCBI Taxonomy" id="309801"/>
    <lineage>
        <taxon>Bacteria</taxon>
        <taxon>Pseudomonadati</taxon>
        <taxon>Thermomicrobiota</taxon>
        <taxon>Thermomicrobia</taxon>
        <taxon>Thermomicrobiales</taxon>
        <taxon>Thermomicrobiaceae</taxon>
        <taxon>Thermomicrobium</taxon>
    </lineage>
</organism>
<keyword evidence="2 6" id="KW-0808">Transferase</keyword>
<evidence type="ECO:0000313" key="7">
    <source>
        <dbReference type="Proteomes" id="UP000000447"/>
    </source>
</evidence>
<dbReference type="GO" id="GO:0046983">
    <property type="term" value="F:protein dimerization activity"/>
    <property type="evidence" value="ECO:0007669"/>
    <property type="project" value="InterPro"/>
</dbReference>
<evidence type="ECO:0000259" key="5">
    <source>
        <dbReference type="Pfam" id="PF08100"/>
    </source>
</evidence>
<dbReference type="AlphaFoldDB" id="B9L1M3"/>
<keyword evidence="1 6" id="KW-0489">Methyltransferase</keyword>
<evidence type="ECO:0000259" key="4">
    <source>
        <dbReference type="Pfam" id="PF00891"/>
    </source>
</evidence>
<dbReference type="Gene3D" id="3.40.50.150">
    <property type="entry name" value="Vaccinia Virus protein VP39"/>
    <property type="match status" value="1"/>
</dbReference>
<dbReference type="HOGENOM" id="CLU_005533_4_1_0"/>
<dbReference type="PANTHER" id="PTHR43712">
    <property type="entry name" value="PUTATIVE (AFU_ORTHOLOGUE AFUA_4G14580)-RELATED"/>
    <property type="match status" value="1"/>
</dbReference>
<dbReference type="SUPFAM" id="SSF46785">
    <property type="entry name" value="Winged helix' DNA-binding domain"/>
    <property type="match status" value="1"/>
</dbReference>
<sequence length="347" mass="37977">MPPVPSQQRILEFAQSFRIAALAITFAELGIAEHLVDGPKSTSDLAFAVGADATALARFLRAAAALDLVTETPAGWQLTDSSRETLVPTSPSSLAHFLAAQAAFYRRWGLLAEAVRTGRAPDASRREEDASDWVRRFTLMLYEVARLTSEDVAKALLPLLADRSRPRVLDLGGGHGEYAMALARLHPGLEATVFDRPPVIAVTRELVDRQGLGDRIHLQAGDFFEDPFGDDYDLVLLFGVLNGMGEPEAERLLRRVRQALLSTGWLAIRATPPKASPSAILRHALHDLQMLLATEHGRNPTAQDLESWLERTGFHERRWIAITDPDTALLVARAQSSALNALSSTRA</sequence>
<keyword evidence="7" id="KW-1185">Reference proteome</keyword>
<dbReference type="InterPro" id="IPR001077">
    <property type="entry name" value="COMT_C"/>
</dbReference>
<dbReference type="Proteomes" id="UP000000447">
    <property type="component" value="Chromosome"/>
</dbReference>
<dbReference type="Gene3D" id="1.10.10.10">
    <property type="entry name" value="Winged helix-like DNA-binding domain superfamily/Winged helix DNA-binding domain"/>
    <property type="match status" value="1"/>
</dbReference>
<dbReference type="STRING" id="309801.trd_1284"/>
<dbReference type="InterPro" id="IPR036390">
    <property type="entry name" value="WH_DNA-bd_sf"/>
</dbReference>
<evidence type="ECO:0000256" key="1">
    <source>
        <dbReference type="ARBA" id="ARBA00022603"/>
    </source>
</evidence>
<dbReference type="GO" id="GO:0008171">
    <property type="term" value="F:O-methyltransferase activity"/>
    <property type="evidence" value="ECO:0007669"/>
    <property type="project" value="InterPro"/>
</dbReference>
<dbReference type="Pfam" id="PF00891">
    <property type="entry name" value="Methyltransf_2"/>
    <property type="match status" value="1"/>
</dbReference>
<name>B9L1M3_THERP</name>
<dbReference type="InterPro" id="IPR012967">
    <property type="entry name" value="COMT_dimerisation"/>
</dbReference>
<dbReference type="GO" id="GO:0032259">
    <property type="term" value="P:methylation"/>
    <property type="evidence" value="ECO:0007669"/>
    <property type="project" value="UniProtKB-KW"/>
</dbReference>
<feature type="domain" description="O-methyltransferase C-terminal" evidence="4">
    <location>
        <begin position="135"/>
        <end position="314"/>
    </location>
</feature>
<dbReference type="RefSeq" id="WP_015922234.1">
    <property type="nucleotide sequence ID" value="NC_011959.1"/>
</dbReference>
<dbReference type="PANTHER" id="PTHR43712:SF2">
    <property type="entry name" value="O-METHYLTRANSFERASE CICE"/>
    <property type="match status" value="1"/>
</dbReference>
<accession>B9L1M3</accession>
<evidence type="ECO:0000256" key="2">
    <source>
        <dbReference type="ARBA" id="ARBA00022679"/>
    </source>
</evidence>
<dbReference type="OrthoDB" id="9810615at2"/>
<dbReference type="CDD" id="cd02440">
    <property type="entry name" value="AdoMet_MTases"/>
    <property type="match status" value="1"/>
</dbReference>
<reference evidence="6 7" key="1">
    <citation type="journal article" date="2009" name="PLoS ONE">
        <title>Complete genome sequence of the aerobic CO-oxidizing thermophile Thermomicrobium roseum.</title>
        <authorList>
            <person name="Wu D."/>
            <person name="Raymond J."/>
            <person name="Wu M."/>
            <person name="Chatterji S."/>
            <person name="Ren Q."/>
            <person name="Graham J.E."/>
            <person name="Bryant D.A."/>
            <person name="Robb F."/>
            <person name="Colman A."/>
            <person name="Tallon L.J."/>
            <person name="Badger J.H."/>
            <person name="Madupu R."/>
            <person name="Ward N.L."/>
            <person name="Eisen J.A."/>
        </authorList>
    </citation>
    <scope>NUCLEOTIDE SEQUENCE [LARGE SCALE GENOMIC DNA]</scope>
    <source>
        <strain evidence="7">ATCC 27502 / DSM 5159 / P-2</strain>
    </source>
</reference>
<dbReference type="SUPFAM" id="SSF53335">
    <property type="entry name" value="S-adenosyl-L-methionine-dependent methyltransferases"/>
    <property type="match status" value="1"/>
</dbReference>
<gene>
    <name evidence="6" type="ordered locus">trd_1284</name>
</gene>
<dbReference type="InterPro" id="IPR036388">
    <property type="entry name" value="WH-like_DNA-bd_sf"/>
</dbReference>
<evidence type="ECO:0000313" key="6">
    <source>
        <dbReference type="EMBL" id="ACM04768.1"/>
    </source>
</evidence>
<dbReference type="InterPro" id="IPR029063">
    <property type="entry name" value="SAM-dependent_MTases_sf"/>
</dbReference>
<dbReference type="InterPro" id="IPR016461">
    <property type="entry name" value="COMT-like"/>
</dbReference>
<dbReference type="Pfam" id="PF08100">
    <property type="entry name" value="Dimerisation"/>
    <property type="match status" value="1"/>
</dbReference>
<keyword evidence="3" id="KW-0949">S-adenosyl-L-methionine</keyword>
<proteinExistence type="predicted"/>
<dbReference type="PROSITE" id="PS51683">
    <property type="entry name" value="SAM_OMT_II"/>
    <property type="match status" value="1"/>
</dbReference>
<dbReference type="eggNOG" id="COG2890">
    <property type="taxonomic scope" value="Bacteria"/>
</dbReference>
<dbReference type="KEGG" id="tro:trd_1284"/>